<evidence type="ECO:0000313" key="2">
    <source>
        <dbReference type="EMBL" id="MET6995952.1"/>
    </source>
</evidence>
<dbReference type="SUPFAM" id="SSF82771">
    <property type="entry name" value="GIY-YIG endonuclease"/>
    <property type="match status" value="1"/>
</dbReference>
<dbReference type="InterPro" id="IPR000305">
    <property type="entry name" value="GIY-YIG_endonuc"/>
</dbReference>
<evidence type="ECO:0000259" key="1">
    <source>
        <dbReference type="Pfam" id="PF01541"/>
    </source>
</evidence>
<dbReference type="InterPro" id="IPR035901">
    <property type="entry name" value="GIY-YIG_endonuc_sf"/>
</dbReference>
<dbReference type="EMBL" id="JBEXAC010000001">
    <property type="protein sequence ID" value="MET6995952.1"/>
    <property type="molecule type" value="Genomic_DNA"/>
</dbReference>
<dbReference type="Proteomes" id="UP001549749">
    <property type="component" value="Unassembled WGS sequence"/>
</dbReference>
<accession>A0ABV2SYU7</accession>
<reference evidence="2 3" key="1">
    <citation type="submission" date="2024-06" db="EMBL/GenBank/DDBJ databases">
        <title>Chitinophaga defluvii sp. nov., isolated from municipal sewage.</title>
        <authorList>
            <person name="Zhang L."/>
        </authorList>
    </citation>
    <scope>NUCLEOTIDE SEQUENCE [LARGE SCALE GENOMIC DNA]</scope>
    <source>
        <strain evidence="2 3">H8</strain>
    </source>
</reference>
<dbReference type="CDD" id="cd10451">
    <property type="entry name" value="GIY-YIG_LuxR_like"/>
    <property type="match status" value="1"/>
</dbReference>
<dbReference type="Pfam" id="PF01541">
    <property type="entry name" value="GIY-YIG"/>
    <property type="match status" value="1"/>
</dbReference>
<keyword evidence="3" id="KW-1185">Reference proteome</keyword>
<name>A0ABV2SYU7_9BACT</name>
<protein>
    <submittedName>
        <fullName evidence="2">GIY-YIG nuclease family protein</fullName>
    </submittedName>
</protein>
<comment type="caution">
    <text evidence="2">The sequence shown here is derived from an EMBL/GenBank/DDBJ whole genome shotgun (WGS) entry which is preliminary data.</text>
</comment>
<gene>
    <name evidence="2" type="ORF">ABR189_01170</name>
</gene>
<dbReference type="Gene3D" id="3.40.1440.10">
    <property type="entry name" value="GIY-YIG endonuclease"/>
    <property type="match status" value="1"/>
</dbReference>
<dbReference type="RefSeq" id="WP_354658599.1">
    <property type="nucleotide sequence ID" value="NZ_JBEXAC010000001.1"/>
</dbReference>
<organism evidence="2 3">
    <name type="scientific">Chitinophaga defluvii</name>
    <dbReference type="NCBI Taxonomy" id="3163343"/>
    <lineage>
        <taxon>Bacteria</taxon>
        <taxon>Pseudomonadati</taxon>
        <taxon>Bacteroidota</taxon>
        <taxon>Chitinophagia</taxon>
        <taxon>Chitinophagales</taxon>
        <taxon>Chitinophagaceae</taxon>
        <taxon>Chitinophaga</taxon>
    </lineage>
</organism>
<sequence length="114" mass="13295">MKSRKELKQIFREMVFKMGVYQIRNITSNKVFIGSSTDLERAWNGQRVRLDNGIHLNKALQKEWREQGASQFVYEIVEELKDTADPATDYKTEVKILEEMVIAALQPFGDKGYH</sequence>
<evidence type="ECO:0000313" key="3">
    <source>
        <dbReference type="Proteomes" id="UP001549749"/>
    </source>
</evidence>
<feature type="domain" description="GIY-YIG" evidence="1">
    <location>
        <begin position="17"/>
        <end position="82"/>
    </location>
</feature>
<proteinExistence type="predicted"/>